<feature type="transmembrane region" description="Helical" evidence="1">
    <location>
        <begin position="6"/>
        <end position="24"/>
    </location>
</feature>
<organism evidence="2 3">
    <name type="scientific">Knipowitschia caucasica</name>
    <name type="common">Caucasian dwarf goby</name>
    <name type="synonym">Pomatoschistus caucasicus</name>
    <dbReference type="NCBI Taxonomy" id="637954"/>
    <lineage>
        <taxon>Eukaryota</taxon>
        <taxon>Metazoa</taxon>
        <taxon>Chordata</taxon>
        <taxon>Craniata</taxon>
        <taxon>Vertebrata</taxon>
        <taxon>Euteleostomi</taxon>
        <taxon>Actinopterygii</taxon>
        <taxon>Neopterygii</taxon>
        <taxon>Teleostei</taxon>
        <taxon>Neoteleostei</taxon>
        <taxon>Acanthomorphata</taxon>
        <taxon>Gobiaria</taxon>
        <taxon>Gobiiformes</taxon>
        <taxon>Gobioidei</taxon>
        <taxon>Gobiidae</taxon>
        <taxon>Gobiinae</taxon>
        <taxon>Knipowitschia</taxon>
    </lineage>
</organism>
<evidence type="ECO:0000256" key="1">
    <source>
        <dbReference type="SAM" id="Phobius"/>
    </source>
</evidence>
<name>A0AAV2MCN9_KNICA</name>
<evidence type="ECO:0000313" key="2">
    <source>
        <dbReference type="EMBL" id="CAL1610969.1"/>
    </source>
</evidence>
<reference evidence="2 3" key="1">
    <citation type="submission" date="2024-04" db="EMBL/GenBank/DDBJ databases">
        <authorList>
            <person name="Waldvogel A.-M."/>
            <person name="Schoenle A."/>
        </authorList>
    </citation>
    <scope>NUCLEOTIDE SEQUENCE [LARGE SCALE GENOMIC DNA]</scope>
</reference>
<sequence>MVPAYVCVILHAIITPIIFFIIKYKRHVLIPGAKQVQGGAVFPVLLGERKRKCGHLLGASYKRFLLFCGRGRGTETRREHNLLLLGRCVTD</sequence>
<keyword evidence="1" id="KW-0812">Transmembrane</keyword>
<keyword evidence="3" id="KW-1185">Reference proteome</keyword>
<keyword evidence="1" id="KW-1133">Transmembrane helix</keyword>
<proteinExistence type="predicted"/>
<dbReference type="Proteomes" id="UP001497482">
    <property type="component" value="Chromosome 7"/>
</dbReference>
<accession>A0AAV2MCN9</accession>
<keyword evidence="1" id="KW-0472">Membrane</keyword>
<protein>
    <submittedName>
        <fullName evidence="2">Uncharacterized protein</fullName>
    </submittedName>
</protein>
<gene>
    <name evidence="2" type="ORF">KC01_LOCUS37473</name>
</gene>
<dbReference type="AlphaFoldDB" id="A0AAV2MCN9"/>
<evidence type="ECO:0000313" key="3">
    <source>
        <dbReference type="Proteomes" id="UP001497482"/>
    </source>
</evidence>
<dbReference type="EMBL" id="OZ035829">
    <property type="protein sequence ID" value="CAL1610969.1"/>
    <property type="molecule type" value="Genomic_DNA"/>
</dbReference>